<evidence type="ECO:0000313" key="5">
    <source>
        <dbReference type="Proteomes" id="UP000229916"/>
    </source>
</evidence>
<keyword evidence="2" id="KW-0663">Pyridoxal phosphate</keyword>
<comment type="cofactor">
    <cofactor evidence="1">
        <name>pyridoxal 5'-phosphate</name>
        <dbReference type="ChEBI" id="CHEBI:597326"/>
    </cofactor>
</comment>
<evidence type="ECO:0000313" key="4">
    <source>
        <dbReference type="EMBL" id="PIU68374.1"/>
    </source>
</evidence>
<evidence type="ECO:0000256" key="2">
    <source>
        <dbReference type="ARBA" id="ARBA00022898"/>
    </source>
</evidence>
<evidence type="ECO:0000256" key="1">
    <source>
        <dbReference type="ARBA" id="ARBA00001933"/>
    </source>
</evidence>
<dbReference type="InterPro" id="IPR050214">
    <property type="entry name" value="Cys_Synth/Cystath_Beta-Synth"/>
</dbReference>
<dbReference type="InterPro" id="IPR036052">
    <property type="entry name" value="TrpB-like_PALP_sf"/>
</dbReference>
<feature type="domain" description="Tryptophan synthase beta chain-like PALP" evidence="3">
    <location>
        <begin position="13"/>
        <end position="344"/>
    </location>
</feature>
<dbReference type="AlphaFoldDB" id="A0A2M7ALZ5"/>
<sequence length="363" mass="40033">MALIGLPLKHLAVNTPLHLLEDCGGVAIQLKREDLNPTGSVKDRVAPAFVDDLVKRGKLHPGMRIVLDSGGNTALSVAHYAIPQGYCVTACVLDVYSQAAKDRLRDLGVEVFEVPHLLPEWDPEGRKGKAYELSQEAGSCYLDQYNNPAGFRTVRDILGPEIWRQTQDDLTHLVAGYGTGASLLGAASYLKRRDPKIRIVAVQPRGSVLDLFVAFETVRNQPLEAQVAALQPIIGMYQALGMQVDMTVNPDAPPNERIEVELDITRMWHIDGIGITLLTKLSQRYLPLIDEVLTVEDETAFEETRRLHAQNILVGGSSGAAVVGAKIVAERLKREHARGCIVVITPDEWTRSREKVYISYDKS</sequence>
<comment type="caution">
    <text evidence="4">The sequence shown here is derived from an EMBL/GenBank/DDBJ whole genome shotgun (WGS) entry which is preliminary data.</text>
</comment>
<dbReference type="SUPFAM" id="SSF53686">
    <property type="entry name" value="Tryptophan synthase beta subunit-like PLP-dependent enzymes"/>
    <property type="match status" value="1"/>
</dbReference>
<organism evidence="4 5">
    <name type="scientific">candidate division WWE3 bacterium CG06_land_8_20_14_3_00_42_16</name>
    <dbReference type="NCBI Taxonomy" id="1975083"/>
    <lineage>
        <taxon>Bacteria</taxon>
        <taxon>Katanobacteria</taxon>
    </lineage>
</organism>
<dbReference type="PANTHER" id="PTHR10314">
    <property type="entry name" value="CYSTATHIONINE BETA-SYNTHASE"/>
    <property type="match status" value="1"/>
</dbReference>
<dbReference type="Proteomes" id="UP000229916">
    <property type="component" value="Unassembled WGS sequence"/>
</dbReference>
<reference evidence="5" key="1">
    <citation type="submission" date="2017-09" db="EMBL/GenBank/DDBJ databases">
        <title>Depth-based differentiation of microbial function through sediment-hosted aquifers and enrichment of novel symbionts in the deep terrestrial subsurface.</title>
        <authorList>
            <person name="Probst A.J."/>
            <person name="Ladd B."/>
            <person name="Jarett J.K."/>
            <person name="Geller-Mcgrath D.E."/>
            <person name="Sieber C.M.K."/>
            <person name="Emerson J.B."/>
            <person name="Anantharaman K."/>
            <person name="Thomas B.C."/>
            <person name="Malmstrom R."/>
            <person name="Stieglmeier M."/>
            <person name="Klingl A."/>
            <person name="Woyke T."/>
            <person name="Ryan C.M."/>
            <person name="Banfield J.F."/>
        </authorList>
    </citation>
    <scope>NUCLEOTIDE SEQUENCE [LARGE SCALE GENOMIC DNA]</scope>
</reference>
<proteinExistence type="predicted"/>
<dbReference type="GO" id="GO:1901605">
    <property type="term" value="P:alpha-amino acid metabolic process"/>
    <property type="evidence" value="ECO:0007669"/>
    <property type="project" value="UniProtKB-ARBA"/>
</dbReference>
<evidence type="ECO:0000259" key="3">
    <source>
        <dbReference type="Pfam" id="PF00291"/>
    </source>
</evidence>
<gene>
    <name evidence="4" type="ORF">COS81_04120</name>
</gene>
<dbReference type="Pfam" id="PF00291">
    <property type="entry name" value="PALP"/>
    <property type="match status" value="1"/>
</dbReference>
<dbReference type="Gene3D" id="3.40.50.1100">
    <property type="match status" value="2"/>
</dbReference>
<name>A0A2M7ALZ5_UNCKA</name>
<protein>
    <recommendedName>
        <fullName evidence="3">Tryptophan synthase beta chain-like PALP domain-containing protein</fullName>
    </recommendedName>
</protein>
<accession>A0A2M7ALZ5</accession>
<dbReference type="EMBL" id="PEWD01000079">
    <property type="protein sequence ID" value="PIU68374.1"/>
    <property type="molecule type" value="Genomic_DNA"/>
</dbReference>
<dbReference type="InterPro" id="IPR001926">
    <property type="entry name" value="TrpB-like_PALP"/>
</dbReference>